<comment type="catalytic activity">
    <reaction evidence="1">
        <text>ATP + protein L-histidine = ADP + protein N-phospho-L-histidine.</text>
        <dbReference type="EC" id="2.7.13.3"/>
    </reaction>
</comment>
<dbReference type="SUPFAM" id="SSF101898">
    <property type="entry name" value="NHL repeat"/>
    <property type="match status" value="1"/>
</dbReference>
<reference evidence="12" key="1">
    <citation type="journal article" date="2019" name="Int. J. Syst. Evol. Microbiol.">
        <title>The Global Catalogue of Microorganisms (GCM) 10K type strain sequencing project: providing services to taxonomists for standard genome sequencing and annotation.</title>
        <authorList>
            <consortium name="The Broad Institute Genomics Platform"/>
            <consortium name="The Broad Institute Genome Sequencing Center for Infectious Disease"/>
            <person name="Wu L."/>
            <person name="Ma J."/>
        </authorList>
    </citation>
    <scope>NUCLEOTIDE SEQUENCE [LARGE SCALE GENOMIC DNA]</scope>
    <source>
        <strain evidence="12">CGMCC 1.15774</strain>
    </source>
</reference>
<dbReference type="SMART" id="SM00448">
    <property type="entry name" value="REC"/>
    <property type="match status" value="1"/>
</dbReference>
<dbReference type="Gene3D" id="3.30.565.10">
    <property type="entry name" value="Histidine kinase-like ATPase, C-terminal domain"/>
    <property type="match status" value="1"/>
</dbReference>
<sequence>MSNQDSLVNPLSGKAPLNHFSSETDYILKQLDNATGISHSSVNTVFQDSDNILWLGTWDGLNRYDGNSFKVFRPELNNDTSLSNQVVLKVTEDVQGNVWVLTMHGINRYDKQTDDFERFYFSKKDKVTLTDTEFNMALSPDKRLFAYAKEWGIGMFNQGSFEKVWDDTLLKSPIVQMKFLENEKLLVLDASGQLSMLQLQQEMGMVKAMGHTTLVENILSFEALDKENLLLINFEGTPIIFSSKTENQEKMKLDKPSSVIGSVKDGVVISSDTQHFLVGKNKDVSTPKWLSMLNGNKLTALFEGTEGIYWAATDGEGVFRLHQNNKPFHGLSGQQIPDFEGTIVRSFLEVPNHSFWIGTKGKGVFRFPSDFLGQKNEKLKYVNLNQENSGLNNAVYSLQHTKEGFLLIGTDGPGISLYDLKEDTFVPWDKIKGTSNLPQFRSVYALYQGEDGIIWAGTSGFGLVRFKLIRSSNGVLLKEFEQYMGNRGEIGEINSNMIYSIVPKDHESLWIGTRLGGLNLFNKKTKTFSVYMHDEGNPKSLSNNDILCMYRSPKGELWIGTSFGLNRYTGKSEFLRYTVKDGLPSNTIHGITSDRAGNIWVSTNYGLSKFDVADQVFYNYTKEEGLQDNEFGDGAAYAGTKYIFMGGRKGFNYFVPERINASVRVPNLFINKISGQDGSAPYDQNLVVRPEGFSPSVIELKHNQNFLNIEFSALTFINNKKCRYAYQLKNFDPDWNQIGSRTNLSFTNIPSGKYELWLKWTNGDGVWSEPVEAVRFNIAPIFWRSVTAWILYSVLLILIILFALEYYKKRRSLAHNILIRKQEERAHENRLDFFTNVAHELQTPLTLMVAPVQKLGETMSFDEKAKKYFDMVKKNTSRLLFLTQQILEFRKAEDGHLKINSEHFDLVSLVEQIAELFDEMALKKNINYVVNLPKNLMGWFDKDLIEKIIFNLLSNAFKYTPEEGFIELDIKIHELDGERNLVLNIVNSGKGIPKEKLDDIFEKFYLLEQDKEVGSNMFRTGIGLAYTKKLVQLLQGNISVVSEPNRNTTFRVAFPCGKADVSGELSSPTPYISQHLRDITDQGEENQDTKSVYGKLEILEQQTKKTQDYILVVEDDPEVQYLLEELLGNVYYLETASNGERALDLIKKKEPILILSDVMMPIMDGVELCKRVKNNLDTCHIPFVMLTAKDSMDHKIIGIESGANDYISKPFHPDYLMMRIQKLLEERERMLKHFSQGSPFEDLTALITQDDDKLFIEKLMGLIVSNMENDKLQSSFIEQELGMSSSQLYRKTKELLNFSPGDLIRTVRLRHASELLRKTNLTVTEVCYRSGFNNRSYFYREFKKLFHKTPKDYQLFHKKDLPQEQTIENDK</sequence>
<evidence type="ECO:0000256" key="3">
    <source>
        <dbReference type="ARBA" id="ARBA00022553"/>
    </source>
</evidence>
<evidence type="ECO:0000256" key="4">
    <source>
        <dbReference type="ARBA" id="ARBA00023015"/>
    </source>
</evidence>
<evidence type="ECO:0000256" key="6">
    <source>
        <dbReference type="PROSITE-ProRule" id="PRU00169"/>
    </source>
</evidence>
<evidence type="ECO:0000313" key="11">
    <source>
        <dbReference type="EMBL" id="MFC4218520.1"/>
    </source>
</evidence>
<keyword evidence="7" id="KW-0472">Membrane</keyword>
<keyword evidence="5" id="KW-0804">Transcription</keyword>
<keyword evidence="3 6" id="KW-0597">Phosphoprotein</keyword>
<evidence type="ECO:0000256" key="7">
    <source>
        <dbReference type="SAM" id="Phobius"/>
    </source>
</evidence>
<dbReference type="InterPro" id="IPR001789">
    <property type="entry name" value="Sig_transdc_resp-reg_receiver"/>
</dbReference>
<dbReference type="Gene3D" id="1.10.10.60">
    <property type="entry name" value="Homeodomain-like"/>
    <property type="match status" value="1"/>
</dbReference>
<dbReference type="Pfam" id="PF12833">
    <property type="entry name" value="HTH_18"/>
    <property type="match status" value="1"/>
</dbReference>
<dbReference type="SUPFAM" id="SSF55874">
    <property type="entry name" value="ATPase domain of HSP90 chaperone/DNA topoisomerase II/histidine kinase"/>
    <property type="match status" value="1"/>
</dbReference>
<dbReference type="Pfam" id="PF00512">
    <property type="entry name" value="HisKA"/>
    <property type="match status" value="1"/>
</dbReference>
<name>A0ABV8PIV3_9FLAO</name>
<dbReference type="InterPro" id="IPR009057">
    <property type="entry name" value="Homeodomain-like_sf"/>
</dbReference>
<dbReference type="InterPro" id="IPR003661">
    <property type="entry name" value="HisK_dim/P_dom"/>
</dbReference>
<dbReference type="InterPro" id="IPR036097">
    <property type="entry name" value="HisK_dim/P_sf"/>
</dbReference>
<dbReference type="Proteomes" id="UP001595841">
    <property type="component" value="Unassembled WGS sequence"/>
</dbReference>
<dbReference type="InterPro" id="IPR036890">
    <property type="entry name" value="HATPase_C_sf"/>
</dbReference>
<evidence type="ECO:0000256" key="2">
    <source>
        <dbReference type="ARBA" id="ARBA00012438"/>
    </source>
</evidence>
<dbReference type="PRINTS" id="PR00344">
    <property type="entry name" value="BCTRLSENSOR"/>
</dbReference>
<proteinExistence type="predicted"/>
<keyword evidence="4" id="KW-0805">Transcription regulation</keyword>
<dbReference type="Pfam" id="PF07495">
    <property type="entry name" value="Y_Y_Y"/>
    <property type="match status" value="1"/>
</dbReference>
<protein>
    <recommendedName>
        <fullName evidence="2">histidine kinase</fullName>
        <ecNumber evidence="2">2.7.13.3</ecNumber>
    </recommendedName>
</protein>
<dbReference type="PROSITE" id="PS50110">
    <property type="entry name" value="RESPONSE_REGULATORY"/>
    <property type="match status" value="1"/>
</dbReference>
<dbReference type="Gene3D" id="2.130.10.10">
    <property type="entry name" value="YVTN repeat-like/Quinoprotein amine dehydrogenase"/>
    <property type="match status" value="2"/>
</dbReference>
<accession>A0ABV8PIV3</accession>
<evidence type="ECO:0000259" key="8">
    <source>
        <dbReference type="PROSITE" id="PS01124"/>
    </source>
</evidence>
<feature type="domain" description="Histidine kinase" evidence="9">
    <location>
        <begin position="836"/>
        <end position="1058"/>
    </location>
</feature>
<dbReference type="SMART" id="SM00388">
    <property type="entry name" value="HisKA"/>
    <property type="match status" value="1"/>
</dbReference>
<evidence type="ECO:0000313" key="12">
    <source>
        <dbReference type="Proteomes" id="UP001595841"/>
    </source>
</evidence>
<evidence type="ECO:0000256" key="1">
    <source>
        <dbReference type="ARBA" id="ARBA00000085"/>
    </source>
</evidence>
<dbReference type="InterPro" id="IPR011110">
    <property type="entry name" value="Reg_prop"/>
</dbReference>
<dbReference type="InterPro" id="IPR003594">
    <property type="entry name" value="HATPase_dom"/>
</dbReference>
<feature type="transmembrane region" description="Helical" evidence="7">
    <location>
        <begin position="781"/>
        <end position="804"/>
    </location>
</feature>
<keyword evidence="12" id="KW-1185">Reference proteome</keyword>
<dbReference type="PROSITE" id="PS01124">
    <property type="entry name" value="HTH_ARAC_FAMILY_2"/>
    <property type="match status" value="1"/>
</dbReference>
<dbReference type="CDD" id="cd00075">
    <property type="entry name" value="HATPase"/>
    <property type="match status" value="1"/>
</dbReference>
<gene>
    <name evidence="11" type="ORF">ACFOWS_00140</name>
</gene>
<feature type="domain" description="Response regulatory" evidence="10">
    <location>
        <begin position="1109"/>
        <end position="1224"/>
    </location>
</feature>
<evidence type="ECO:0000259" key="10">
    <source>
        <dbReference type="PROSITE" id="PS50110"/>
    </source>
</evidence>
<dbReference type="InterPro" id="IPR011123">
    <property type="entry name" value="Y_Y_Y"/>
</dbReference>
<dbReference type="CDD" id="cd00082">
    <property type="entry name" value="HisKA"/>
    <property type="match status" value="1"/>
</dbReference>
<dbReference type="PANTHER" id="PTHR43547:SF2">
    <property type="entry name" value="HYBRID SIGNAL TRANSDUCTION HISTIDINE KINASE C"/>
    <property type="match status" value="1"/>
</dbReference>
<dbReference type="Pfam" id="PF00072">
    <property type="entry name" value="Response_reg"/>
    <property type="match status" value="1"/>
</dbReference>
<dbReference type="InterPro" id="IPR018060">
    <property type="entry name" value="HTH_AraC"/>
</dbReference>
<dbReference type="PROSITE" id="PS50109">
    <property type="entry name" value="HIS_KIN"/>
    <property type="match status" value="1"/>
</dbReference>
<dbReference type="RefSeq" id="WP_379761868.1">
    <property type="nucleotide sequence ID" value="NZ_JBHSCL010000001.1"/>
</dbReference>
<organism evidence="11 12">
    <name type="scientific">Flagellimonas marina</name>
    <dbReference type="NCBI Taxonomy" id="1775168"/>
    <lineage>
        <taxon>Bacteria</taxon>
        <taxon>Pseudomonadati</taxon>
        <taxon>Bacteroidota</taxon>
        <taxon>Flavobacteriia</taxon>
        <taxon>Flavobacteriales</taxon>
        <taxon>Flavobacteriaceae</taxon>
        <taxon>Flagellimonas</taxon>
    </lineage>
</organism>
<dbReference type="InterPro" id="IPR015943">
    <property type="entry name" value="WD40/YVTN_repeat-like_dom_sf"/>
</dbReference>
<evidence type="ECO:0000256" key="5">
    <source>
        <dbReference type="ARBA" id="ARBA00023163"/>
    </source>
</evidence>
<dbReference type="SUPFAM" id="SSF46689">
    <property type="entry name" value="Homeodomain-like"/>
    <property type="match status" value="1"/>
</dbReference>
<dbReference type="InterPro" id="IPR013783">
    <property type="entry name" value="Ig-like_fold"/>
</dbReference>
<dbReference type="EC" id="2.7.13.3" evidence="2"/>
<dbReference type="Gene3D" id="2.60.40.10">
    <property type="entry name" value="Immunoglobulins"/>
    <property type="match status" value="1"/>
</dbReference>
<feature type="domain" description="HTH araC/xylS-type" evidence="8">
    <location>
        <begin position="1257"/>
        <end position="1356"/>
    </location>
</feature>
<dbReference type="InterPro" id="IPR011006">
    <property type="entry name" value="CheY-like_superfamily"/>
</dbReference>
<dbReference type="SMART" id="SM00387">
    <property type="entry name" value="HATPase_c"/>
    <property type="match status" value="1"/>
</dbReference>
<keyword evidence="7" id="KW-1133">Transmembrane helix</keyword>
<dbReference type="SUPFAM" id="SSF52172">
    <property type="entry name" value="CheY-like"/>
    <property type="match status" value="1"/>
</dbReference>
<dbReference type="EMBL" id="JBHSCL010000001">
    <property type="protein sequence ID" value="MFC4218520.1"/>
    <property type="molecule type" value="Genomic_DNA"/>
</dbReference>
<dbReference type="SUPFAM" id="SSF63829">
    <property type="entry name" value="Calcium-dependent phosphotriesterase"/>
    <property type="match status" value="1"/>
</dbReference>
<dbReference type="PANTHER" id="PTHR43547">
    <property type="entry name" value="TWO-COMPONENT HISTIDINE KINASE"/>
    <property type="match status" value="1"/>
</dbReference>
<dbReference type="InterPro" id="IPR004358">
    <property type="entry name" value="Sig_transdc_His_kin-like_C"/>
</dbReference>
<keyword evidence="7" id="KW-0812">Transmembrane</keyword>
<feature type="modified residue" description="4-aspartylphosphate" evidence="6">
    <location>
        <position position="1157"/>
    </location>
</feature>
<dbReference type="SUPFAM" id="SSF47384">
    <property type="entry name" value="Homodimeric domain of signal transducing histidine kinase"/>
    <property type="match status" value="1"/>
</dbReference>
<dbReference type="InterPro" id="IPR005467">
    <property type="entry name" value="His_kinase_dom"/>
</dbReference>
<comment type="caution">
    <text evidence="11">The sequence shown here is derived from an EMBL/GenBank/DDBJ whole genome shotgun (WGS) entry which is preliminary data.</text>
</comment>
<dbReference type="SMART" id="SM00342">
    <property type="entry name" value="HTH_ARAC"/>
    <property type="match status" value="1"/>
</dbReference>
<dbReference type="Gene3D" id="3.40.50.2300">
    <property type="match status" value="1"/>
</dbReference>
<dbReference type="Pfam" id="PF02518">
    <property type="entry name" value="HATPase_c"/>
    <property type="match status" value="1"/>
</dbReference>
<dbReference type="Gene3D" id="1.10.287.130">
    <property type="match status" value="1"/>
</dbReference>
<evidence type="ECO:0000259" key="9">
    <source>
        <dbReference type="PROSITE" id="PS50109"/>
    </source>
</evidence>
<dbReference type="Pfam" id="PF07494">
    <property type="entry name" value="Reg_prop"/>
    <property type="match status" value="3"/>
</dbReference>